<feature type="region of interest" description="Disordered" evidence="1">
    <location>
        <begin position="1"/>
        <end position="20"/>
    </location>
</feature>
<dbReference type="PANTHER" id="PTHR13211:SF0">
    <property type="entry name" value="TELOMERASE CAJAL BODY PROTEIN 1"/>
    <property type="match status" value="1"/>
</dbReference>
<dbReference type="EMBL" id="VJMH01005126">
    <property type="protein sequence ID" value="KAF0700395.1"/>
    <property type="molecule type" value="Genomic_DNA"/>
</dbReference>
<name>A0A485KLY1_9STRA</name>
<dbReference type="SMART" id="SM00320">
    <property type="entry name" value="WD40"/>
    <property type="match status" value="5"/>
</dbReference>
<dbReference type="SUPFAM" id="SSF50978">
    <property type="entry name" value="WD40 repeat-like"/>
    <property type="match status" value="1"/>
</dbReference>
<evidence type="ECO:0000313" key="4">
    <source>
        <dbReference type="Proteomes" id="UP000332933"/>
    </source>
</evidence>
<dbReference type="EMBL" id="CAADRA010005147">
    <property type="protein sequence ID" value="VFT85984.1"/>
    <property type="molecule type" value="Genomic_DNA"/>
</dbReference>
<gene>
    <name evidence="3" type="primary">Aste57867_9100</name>
    <name evidence="2" type="ORF">As57867_009064</name>
    <name evidence="3" type="ORF">ASTE57867_9100</name>
</gene>
<protein>
    <submittedName>
        <fullName evidence="3">Aste57867_9100 protein</fullName>
    </submittedName>
</protein>
<dbReference type="AlphaFoldDB" id="A0A485KLY1"/>
<dbReference type="OrthoDB" id="239865at2759"/>
<accession>A0A485KLY1</accession>
<dbReference type="InterPro" id="IPR051150">
    <property type="entry name" value="SWT21/TCAB1_mRNA_Telomere"/>
</dbReference>
<evidence type="ECO:0000313" key="3">
    <source>
        <dbReference type="EMBL" id="VFT85984.1"/>
    </source>
</evidence>
<organism evidence="3 4">
    <name type="scientific">Aphanomyces stellatus</name>
    <dbReference type="NCBI Taxonomy" id="120398"/>
    <lineage>
        <taxon>Eukaryota</taxon>
        <taxon>Sar</taxon>
        <taxon>Stramenopiles</taxon>
        <taxon>Oomycota</taxon>
        <taxon>Saprolegniomycetes</taxon>
        <taxon>Saprolegniales</taxon>
        <taxon>Verrucalvaceae</taxon>
        <taxon>Aphanomyces</taxon>
    </lineage>
</organism>
<proteinExistence type="predicted"/>
<dbReference type="Proteomes" id="UP000332933">
    <property type="component" value="Unassembled WGS sequence"/>
</dbReference>
<sequence length="396" mass="44247">METLDATSADAAPTDVSMDAALDETPVAPEITWYEHVKGSTAVHEYTISEPFDTNFTRGIKVSPDGLCLLSNSEDNTLRLFDVDPTVHEPTLEMREGGTVYDYQWYPYMNSQNPATCVFVTTSHAHPVHLWDAYTGELRASYRAYDHLDELTSAYSVAFNATGDKIFCGFDRTIRIFDVSQPSRDFSTRALSKTKKTRHGQRGIISTIHFNPDHSKMYAAGSYGGSTCIYAEETGEVFMGLEGHNGQGITQVQFTPNGQYLLTGARKNNVINVWDIRHTLQVLYTFERDAPTNQRIAFDIHIGSRYVVTGSADSRVLMYDLHTGECVSAIDSLPDCVNGVSFFPFPDTARIALCTGQRSYNLPQDMTDDDDVMGDQPKDRRNCIQVHDYNPLPPQP</sequence>
<evidence type="ECO:0000256" key="1">
    <source>
        <dbReference type="SAM" id="MobiDB-lite"/>
    </source>
</evidence>
<dbReference type="InterPro" id="IPR001680">
    <property type="entry name" value="WD40_rpt"/>
</dbReference>
<evidence type="ECO:0000313" key="2">
    <source>
        <dbReference type="EMBL" id="KAF0700395.1"/>
    </source>
</evidence>
<dbReference type="Pfam" id="PF00400">
    <property type="entry name" value="WD40"/>
    <property type="match status" value="3"/>
</dbReference>
<dbReference type="InterPro" id="IPR036322">
    <property type="entry name" value="WD40_repeat_dom_sf"/>
</dbReference>
<dbReference type="PANTHER" id="PTHR13211">
    <property type="entry name" value="TELOMERASE CAJAL BODY PROTEIN 1"/>
    <property type="match status" value="1"/>
</dbReference>
<reference evidence="3 4" key="1">
    <citation type="submission" date="2019-03" db="EMBL/GenBank/DDBJ databases">
        <authorList>
            <person name="Gaulin E."/>
            <person name="Dumas B."/>
        </authorList>
    </citation>
    <scope>NUCLEOTIDE SEQUENCE [LARGE SCALE GENOMIC DNA]</scope>
    <source>
        <strain evidence="3">CBS 568.67</strain>
    </source>
</reference>
<dbReference type="InterPro" id="IPR015943">
    <property type="entry name" value="WD40/YVTN_repeat-like_dom_sf"/>
</dbReference>
<reference evidence="2" key="2">
    <citation type="submission" date="2019-06" db="EMBL/GenBank/DDBJ databases">
        <title>Genomics analysis of Aphanomyces spp. identifies a new class of oomycete effector associated with host adaptation.</title>
        <authorList>
            <person name="Gaulin E."/>
        </authorList>
    </citation>
    <scope>NUCLEOTIDE SEQUENCE</scope>
    <source>
        <strain evidence="2">CBS 578.67</strain>
    </source>
</reference>
<keyword evidence="4" id="KW-1185">Reference proteome</keyword>
<dbReference type="Gene3D" id="2.130.10.10">
    <property type="entry name" value="YVTN repeat-like/Quinoprotein amine dehydrogenase"/>
    <property type="match status" value="1"/>
</dbReference>